<evidence type="ECO:0000259" key="7">
    <source>
        <dbReference type="Pfam" id="PF04932"/>
    </source>
</evidence>
<feature type="transmembrane region" description="Helical" evidence="6">
    <location>
        <begin position="239"/>
        <end position="254"/>
    </location>
</feature>
<dbReference type="EMBL" id="LT598496">
    <property type="protein sequence ID" value="SBV26624.1"/>
    <property type="molecule type" value="Genomic_DNA"/>
</dbReference>
<accession>A0A1C3N226</accession>
<dbReference type="AlphaFoldDB" id="A0A1C3N226"/>
<protein>
    <submittedName>
        <fullName evidence="8">O-antigen ligase like membrane protein</fullName>
    </submittedName>
</protein>
<dbReference type="PATRIC" id="fig|307121.4.peg.2171"/>
<evidence type="ECO:0000256" key="3">
    <source>
        <dbReference type="ARBA" id="ARBA00022989"/>
    </source>
</evidence>
<evidence type="ECO:0000256" key="2">
    <source>
        <dbReference type="ARBA" id="ARBA00022692"/>
    </source>
</evidence>
<dbReference type="InterPro" id="IPR007016">
    <property type="entry name" value="O-antigen_ligase-rel_domated"/>
</dbReference>
<dbReference type="PANTHER" id="PTHR37422">
    <property type="entry name" value="TEICHURONIC ACID BIOSYNTHESIS PROTEIN TUAE"/>
    <property type="match status" value="1"/>
</dbReference>
<feature type="transmembrane region" description="Helical" evidence="6">
    <location>
        <begin position="284"/>
        <end position="304"/>
    </location>
</feature>
<feature type="transmembrane region" description="Helical" evidence="6">
    <location>
        <begin position="135"/>
        <end position="157"/>
    </location>
</feature>
<dbReference type="Pfam" id="PF04932">
    <property type="entry name" value="Wzy_C"/>
    <property type="match status" value="1"/>
</dbReference>
<feature type="transmembrane region" description="Helical" evidence="6">
    <location>
        <begin position="213"/>
        <end position="232"/>
    </location>
</feature>
<name>A0A1C3N226_9ACTN</name>
<evidence type="ECO:0000256" key="1">
    <source>
        <dbReference type="ARBA" id="ARBA00004141"/>
    </source>
</evidence>
<keyword evidence="2 6" id="KW-0812">Transmembrane</keyword>
<feature type="transmembrane region" description="Helical" evidence="6">
    <location>
        <begin position="83"/>
        <end position="102"/>
    </location>
</feature>
<evidence type="ECO:0000256" key="5">
    <source>
        <dbReference type="SAM" id="MobiDB-lite"/>
    </source>
</evidence>
<comment type="subcellular location">
    <subcellularLocation>
        <location evidence="1">Membrane</location>
        <topology evidence="1">Multi-pass membrane protein</topology>
    </subcellularLocation>
</comment>
<evidence type="ECO:0000256" key="4">
    <source>
        <dbReference type="ARBA" id="ARBA00023136"/>
    </source>
</evidence>
<evidence type="ECO:0000313" key="8">
    <source>
        <dbReference type="EMBL" id="SBV26624.1"/>
    </source>
</evidence>
<feature type="transmembrane region" description="Helical" evidence="6">
    <location>
        <begin position="360"/>
        <end position="386"/>
    </location>
</feature>
<evidence type="ECO:0000256" key="6">
    <source>
        <dbReference type="SAM" id="Phobius"/>
    </source>
</evidence>
<dbReference type="GO" id="GO:0016874">
    <property type="term" value="F:ligase activity"/>
    <property type="evidence" value="ECO:0007669"/>
    <property type="project" value="UniProtKB-KW"/>
</dbReference>
<dbReference type="PANTHER" id="PTHR37422:SF13">
    <property type="entry name" value="LIPOPOLYSACCHARIDE BIOSYNTHESIS PROTEIN PA4999-RELATED"/>
    <property type="match status" value="1"/>
</dbReference>
<feature type="transmembrane region" description="Helical" evidence="6">
    <location>
        <begin position="48"/>
        <end position="71"/>
    </location>
</feature>
<feature type="transmembrane region" description="Helical" evidence="6">
    <location>
        <begin position="393"/>
        <end position="412"/>
    </location>
</feature>
<dbReference type="STRING" id="307121.GA0070620_2118"/>
<evidence type="ECO:0000313" key="9">
    <source>
        <dbReference type="Proteomes" id="UP000199393"/>
    </source>
</evidence>
<feature type="region of interest" description="Disordered" evidence="5">
    <location>
        <begin position="1"/>
        <end position="23"/>
    </location>
</feature>
<gene>
    <name evidence="8" type="ORF">GA0070620_2118</name>
</gene>
<dbReference type="GO" id="GO:0016020">
    <property type="term" value="C:membrane"/>
    <property type="evidence" value="ECO:0007669"/>
    <property type="project" value="UniProtKB-SubCell"/>
</dbReference>
<sequence>MAVTRAPASTDPAGGAPRPAVPPAPSPVPAPPLLPIWPLAVMFGLVPIWWLAGVFYLGWPLAGGLLLALLLTRGRVPLPPATGIWLLFLALVVVSATQLPSGTAVLTFALRLAFYVTALVVGVYAYAAARDRADLVAVLVPLCAFWLGLVVLGWLGVLAPRLDLTTPVEALLPDTLAQVPFVHDMVHLAASEFSARSLNPIYRPAAPYAYTNAYGSAYAMTLPCVVGFVLLWRRGPLRWLLLASVPLSLPPAFLTLNRAMFLSLGVGLAVLGLRASLRGNPRVALSVVGVVVAAAVAAWIVPVADLINERVRRSDSTTDRLSLYAEVLHRVRDSPWLGYGAPIDVDTVSAEAPIGTQGQLWLVLFSHGVPALLCFLAWFVVAAVICARATSAAGQWLAVVPVVCLAQIPFYGMANQNIAVACYAIAVAMVLAGREARAGSTGRARPRVAVPA</sequence>
<keyword evidence="8" id="KW-0436">Ligase</keyword>
<keyword evidence="3 6" id="KW-1133">Transmembrane helix</keyword>
<proteinExistence type="predicted"/>
<dbReference type="Proteomes" id="UP000199393">
    <property type="component" value="Chromosome I"/>
</dbReference>
<keyword evidence="4 6" id="KW-0472">Membrane</keyword>
<reference evidence="9" key="1">
    <citation type="submission" date="2016-06" db="EMBL/GenBank/DDBJ databases">
        <authorList>
            <person name="Varghese N."/>
        </authorList>
    </citation>
    <scope>NUCLEOTIDE SEQUENCE [LARGE SCALE GENOMIC DNA]</scope>
    <source>
        <strain evidence="9">DSM 45344</strain>
    </source>
</reference>
<feature type="domain" description="O-antigen ligase-related" evidence="7">
    <location>
        <begin position="253"/>
        <end position="375"/>
    </location>
</feature>
<keyword evidence="9" id="KW-1185">Reference proteome</keyword>
<feature type="transmembrane region" description="Helical" evidence="6">
    <location>
        <begin position="108"/>
        <end position="128"/>
    </location>
</feature>
<organism evidence="8 9">
    <name type="scientific">Micromonospora krabiensis</name>
    <dbReference type="NCBI Taxonomy" id="307121"/>
    <lineage>
        <taxon>Bacteria</taxon>
        <taxon>Bacillati</taxon>
        <taxon>Actinomycetota</taxon>
        <taxon>Actinomycetes</taxon>
        <taxon>Micromonosporales</taxon>
        <taxon>Micromonosporaceae</taxon>
        <taxon>Micromonospora</taxon>
    </lineage>
</organism>
<dbReference type="InterPro" id="IPR051533">
    <property type="entry name" value="WaaL-like"/>
</dbReference>